<reference evidence="2" key="2">
    <citation type="journal article" date="2023" name="IMA Fungus">
        <title>Comparative genomic study of the Penicillium genus elucidates a diverse pangenome and 15 lateral gene transfer events.</title>
        <authorList>
            <person name="Petersen C."/>
            <person name="Sorensen T."/>
            <person name="Nielsen M.R."/>
            <person name="Sondergaard T.E."/>
            <person name="Sorensen J.L."/>
            <person name="Fitzpatrick D.A."/>
            <person name="Frisvad J.C."/>
            <person name="Nielsen K.L."/>
        </authorList>
    </citation>
    <scope>NUCLEOTIDE SEQUENCE</scope>
    <source>
        <strain evidence="2">IBT 30728</strain>
    </source>
</reference>
<dbReference type="GeneID" id="81620427"/>
<keyword evidence="3" id="KW-1185">Reference proteome</keyword>
<evidence type="ECO:0000313" key="2">
    <source>
        <dbReference type="EMBL" id="KAJ5495458.1"/>
    </source>
</evidence>
<keyword evidence="1" id="KW-0812">Transmembrane</keyword>
<feature type="transmembrane region" description="Helical" evidence="1">
    <location>
        <begin position="93"/>
        <end position="112"/>
    </location>
</feature>
<keyword evidence="1" id="KW-1133">Transmembrane helix</keyword>
<name>A0A9X0C2B0_9EURO</name>
<feature type="transmembrane region" description="Helical" evidence="1">
    <location>
        <begin position="31"/>
        <end position="49"/>
    </location>
</feature>
<protein>
    <recommendedName>
        <fullName evidence="4">MARVEL domain-containing protein</fullName>
    </recommendedName>
</protein>
<feature type="transmembrane region" description="Helical" evidence="1">
    <location>
        <begin position="132"/>
        <end position="153"/>
    </location>
</feature>
<dbReference type="RefSeq" id="XP_056794471.1">
    <property type="nucleotide sequence ID" value="XM_056930178.1"/>
</dbReference>
<organism evidence="2 3">
    <name type="scientific">Penicillium diatomitis</name>
    <dbReference type="NCBI Taxonomy" id="2819901"/>
    <lineage>
        <taxon>Eukaryota</taxon>
        <taxon>Fungi</taxon>
        <taxon>Dikarya</taxon>
        <taxon>Ascomycota</taxon>
        <taxon>Pezizomycotina</taxon>
        <taxon>Eurotiomycetes</taxon>
        <taxon>Eurotiomycetidae</taxon>
        <taxon>Eurotiales</taxon>
        <taxon>Aspergillaceae</taxon>
        <taxon>Penicillium</taxon>
    </lineage>
</organism>
<dbReference type="PANTHER" id="PTHR42083:SF1">
    <property type="entry name" value="MARVEL DOMAIN-CONTAINING PROTEIN"/>
    <property type="match status" value="1"/>
</dbReference>
<feature type="transmembrane region" description="Helical" evidence="1">
    <location>
        <begin position="61"/>
        <end position="81"/>
    </location>
</feature>
<dbReference type="PANTHER" id="PTHR42083">
    <property type="entry name" value="MARVEL DOMAIN-CONTAINING PROTEIN"/>
    <property type="match status" value="1"/>
</dbReference>
<comment type="caution">
    <text evidence="2">The sequence shown here is derived from an EMBL/GenBank/DDBJ whole genome shotgun (WGS) entry which is preliminary data.</text>
</comment>
<dbReference type="Proteomes" id="UP001148312">
    <property type="component" value="Unassembled WGS sequence"/>
</dbReference>
<proteinExistence type="predicted"/>
<reference evidence="2" key="1">
    <citation type="submission" date="2022-12" db="EMBL/GenBank/DDBJ databases">
        <authorList>
            <person name="Petersen C."/>
        </authorList>
    </citation>
    <scope>NUCLEOTIDE SEQUENCE</scope>
    <source>
        <strain evidence="2">IBT 30728</strain>
    </source>
</reference>
<accession>A0A9X0C2B0</accession>
<dbReference type="AlphaFoldDB" id="A0A9X0C2B0"/>
<keyword evidence="1" id="KW-0472">Membrane</keyword>
<evidence type="ECO:0000256" key="1">
    <source>
        <dbReference type="SAM" id="Phobius"/>
    </source>
</evidence>
<dbReference type="EMBL" id="JAPWDQ010000001">
    <property type="protein sequence ID" value="KAJ5495458.1"/>
    <property type="molecule type" value="Genomic_DNA"/>
</dbReference>
<gene>
    <name evidence="2" type="ORF">N7539_000574</name>
</gene>
<sequence>MTRKLQSVGLCDLYWNNVGKRGRTLRVLRPAQLLFAIIVAILYGIDLVHVTNMNTSASPEWVYAEVAVALSGVTSLVFFLVPVVHCAWSIWDGVLAIIWLAQAGVFGNIFITQGTLDEPHASATLSLACMRAAVWVDLINLLLWLLTCILGMTRCCYTRKSRRQQNNTPENAVRSIEKDAEKGVDYSPSLVVDKEREECAPPPYRENQNPGEVLTACLR</sequence>
<evidence type="ECO:0000313" key="3">
    <source>
        <dbReference type="Proteomes" id="UP001148312"/>
    </source>
</evidence>
<evidence type="ECO:0008006" key="4">
    <source>
        <dbReference type="Google" id="ProtNLM"/>
    </source>
</evidence>